<feature type="transmembrane region" description="Helical" evidence="6">
    <location>
        <begin position="370"/>
        <end position="393"/>
    </location>
</feature>
<evidence type="ECO:0000256" key="2">
    <source>
        <dbReference type="ARBA" id="ARBA00022475"/>
    </source>
</evidence>
<dbReference type="Pfam" id="PF01943">
    <property type="entry name" value="Polysacc_synt"/>
    <property type="match status" value="1"/>
</dbReference>
<sequence>MSTLKNLFKHTFVYGLATVLPRVLTVLLTWLLTKYLDTESDFGEVSILFTYIVLLNVVLTYGMETAFFRFYNGESATEKTIKTSLWTLVVTTLVFAISSIFWIEPVARLSDINVSYWRWVVGILSFDTLMVIPFALMRAKNQSLKYAIIKMINVVISVGTSAVFLIATQKMTSLFTWLPNDKKELFFISGCMASALTLLFVSKPYISKFYIDISLLKRMLRYSWPILIAGLAFAINEALDKVLLQWLLPLDEKAAKEQVGIYTACYRLAIGMTLYATAFRLGVEPFFFSQSKDKNASQQYAMITKAFVVLGAIGMFVYIVLLDVIKPLLIGKPSYLVGMKITPIVVFAFFFFGIYQTLSVWYKVTDKTRYGAYISITGAVLTIVLNVVCIPTIGYMASAMATCAAYGLMMIVSYSMGRKHMPIPYDIKNIVLYIILSVGFSSVFFYLLRDYFGIGSIQLYLAGILMTAILVGVIWYREQPLLQQILRRKNES</sequence>
<feature type="transmembrane region" description="Helical" evidence="6">
    <location>
        <begin position="222"/>
        <end position="239"/>
    </location>
</feature>
<feature type="transmembrane region" description="Helical" evidence="6">
    <location>
        <begin position="300"/>
        <end position="321"/>
    </location>
</feature>
<evidence type="ECO:0000256" key="5">
    <source>
        <dbReference type="ARBA" id="ARBA00023136"/>
    </source>
</evidence>
<feature type="transmembrane region" description="Helical" evidence="6">
    <location>
        <begin position="454"/>
        <end position="476"/>
    </location>
</feature>
<comment type="subcellular location">
    <subcellularLocation>
        <location evidence="1">Cell membrane</location>
        <topology evidence="1">Multi-pass membrane protein</topology>
    </subcellularLocation>
</comment>
<evidence type="ECO:0000256" key="4">
    <source>
        <dbReference type="ARBA" id="ARBA00022989"/>
    </source>
</evidence>
<evidence type="ECO:0000256" key="3">
    <source>
        <dbReference type="ARBA" id="ARBA00022692"/>
    </source>
</evidence>
<feature type="transmembrane region" description="Helical" evidence="6">
    <location>
        <begin position="12"/>
        <end position="33"/>
    </location>
</feature>
<feature type="transmembrane region" description="Helical" evidence="6">
    <location>
        <begin position="148"/>
        <end position="165"/>
    </location>
</feature>
<keyword evidence="2" id="KW-1003">Cell membrane</keyword>
<proteinExistence type="predicted"/>
<keyword evidence="8" id="KW-1185">Reference proteome</keyword>
<gene>
    <name evidence="7" type="ORF">SAMN06265376_1011085</name>
</gene>
<protein>
    <submittedName>
        <fullName evidence="7">Membrane protein involved in the export of O-antigen and teichoic acid</fullName>
    </submittedName>
</protein>
<reference evidence="7 8" key="1">
    <citation type="submission" date="2017-06" db="EMBL/GenBank/DDBJ databases">
        <authorList>
            <person name="Kim H.J."/>
            <person name="Triplett B.A."/>
        </authorList>
    </citation>
    <scope>NUCLEOTIDE SEQUENCE [LARGE SCALE GENOMIC DNA]</scope>
    <source>
        <strain evidence="7 8">DSM 25597</strain>
    </source>
</reference>
<feature type="transmembrane region" description="Helical" evidence="6">
    <location>
        <begin position="399"/>
        <end position="417"/>
    </location>
</feature>
<dbReference type="GO" id="GO:0005886">
    <property type="term" value="C:plasma membrane"/>
    <property type="evidence" value="ECO:0007669"/>
    <property type="project" value="UniProtKB-SubCell"/>
</dbReference>
<dbReference type="PANTHER" id="PTHR30250:SF11">
    <property type="entry name" value="O-ANTIGEN TRANSPORTER-RELATED"/>
    <property type="match status" value="1"/>
</dbReference>
<dbReference type="EMBL" id="FZNY01000001">
    <property type="protein sequence ID" value="SNR46008.1"/>
    <property type="molecule type" value="Genomic_DNA"/>
</dbReference>
<keyword evidence="5 6" id="KW-0472">Membrane</keyword>
<name>A0A238WHS1_9FLAO</name>
<dbReference type="InterPro" id="IPR002797">
    <property type="entry name" value="Polysacc_synth"/>
</dbReference>
<feature type="transmembrane region" description="Helical" evidence="6">
    <location>
        <begin position="259"/>
        <end position="279"/>
    </location>
</feature>
<evidence type="ECO:0000313" key="8">
    <source>
        <dbReference type="Proteomes" id="UP000198379"/>
    </source>
</evidence>
<feature type="transmembrane region" description="Helical" evidence="6">
    <location>
        <begin position="84"/>
        <end position="103"/>
    </location>
</feature>
<dbReference type="PANTHER" id="PTHR30250">
    <property type="entry name" value="PST FAMILY PREDICTED COLANIC ACID TRANSPORTER"/>
    <property type="match status" value="1"/>
</dbReference>
<accession>A0A238WHS1</accession>
<evidence type="ECO:0000313" key="7">
    <source>
        <dbReference type="EMBL" id="SNR46008.1"/>
    </source>
</evidence>
<feature type="transmembrane region" description="Helical" evidence="6">
    <location>
        <begin position="45"/>
        <end position="63"/>
    </location>
</feature>
<dbReference type="RefSeq" id="WP_089370377.1">
    <property type="nucleotide sequence ID" value="NZ_BMEP01000003.1"/>
</dbReference>
<dbReference type="Proteomes" id="UP000198379">
    <property type="component" value="Unassembled WGS sequence"/>
</dbReference>
<evidence type="ECO:0000256" key="1">
    <source>
        <dbReference type="ARBA" id="ARBA00004651"/>
    </source>
</evidence>
<keyword evidence="3 6" id="KW-0812">Transmembrane</keyword>
<dbReference type="OrthoDB" id="9814608at2"/>
<keyword evidence="4 6" id="KW-1133">Transmembrane helix</keyword>
<dbReference type="AlphaFoldDB" id="A0A238WHS1"/>
<dbReference type="InterPro" id="IPR050833">
    <property type="entry name" value="Poly_Biosynth_Transport"/>
</dbReference>
<feature type="transmembrane region" description="Helical" evidence="6">
    <location>
        <begin position="115"/>
        <end position="136"/>
    </location>
</feature>
<feature type="transmembrane region" description="Helical" evidence="6">
    <location>
        <begin position="429"/>
        <end position="448"/>
    </location>
</feature>
<feature type="transmembrane region" description="Helical" evidence="6">
    <location>
        <begin position="341"/>
        <end position="358"/>
    </location>
</feature>
<feature type="transmembrane region" description="Helical" evidence="6">
    <location>
        <begin position="185"/>
        <end position="201"/>
    </location>
</feature>
<organism evidence="7 8">
    <name type="scientific">Dokdonia pacifica</name>
    <dbReference type="NCBI Taxonomy" id="1627892"/>
    <lineage>
        <taxon>Bacteria</taxon>
        <taxon>Pseudomonadati</taxon>
        <taxon>Bacteroidota</taxon>
        <taxon>Flavobacteriia</taxon>
        <taxon>Flavobacteriales</taxon>
        <taxon>Flavobacteriaceae</taxon>
        <taxon>Dokdonia</taxon>
    </lineage>
</organism>
<evidence type="ECO:0000256" key="6">
    <source>
        <dbReference type="SAM" id="Phobius"/>
    </source>
</evidence>